<keyword evidence="2" id="KW-1185">Reference proteome</keyword>
<protein>
    <recommendedName>
        <fullName evidence="3">Quercetin 2,3-dioxygenase C-terminal cupin domain-containing protein</fullName>
    </recommendedName>
</protein>
<evidence type="ECO:0000313" key="1">
    <source>
        <dbReference type="EMBL" id="MFD2608338.1"/>
    </source>
</evidence>
<reference evidence="2" key="1">
    <citation type="journal article" date="2019" name="Int. J. Syst. Evol. Microbiol.">
        <title>The Global Catalogue of Microorganisms (GCM) 10K type strain sequencing project: providing services to taxonomists for standard genome sequencing and annotation.</title>
        <authorList>
            <consortium name="The Broad Institute Genomics Platform"/>
            <consortium name="The Broad Institute Genome Sequencing Center for Infectious Disease"/>
            <person name="Wu L."/>
            <person name="Ma J."/>
        </authorList>
    </citation>
    <scope>NUCLEOTIDE SEQUENCE [LARGE SCALE GENOMIC DNA]</scope>
    <source>
        <strain evidence="2">KCTC 33842</strain>
    </source>
</reference>
<gene>
    <name evidence="1" type="ORF">ACFSR9_02650</name>
</gene>
<evidence type="ECO:0000313" key="2">
    <source>
        <dbReference type="Proteomes" id="UP001597475"/>
    </source>
</evidence>
<name>A0ABW5P1V2_9DEIO</name>
<dbReference type="EMBL" id="JBHUMK010000010">
    <property type="protein sequence ID" value="MFD2608338.1"/>
    <property type="molecule type" value="Genomic_DNA"/>
</dbReference>
<dbReference type="RefSeq" id="WP_386842764.1">
    <property type="nucleotide sequence ID" value="NZ_JBHUMK010000010.1"/>
</dbReference>
<organism evidence="1 2">
    <name type="scientific">Deinococcus taklimakanensis</name>
    <dbReference type="NCBI Taxonomy" id="536443"/>
    <lineage>
        <taxon>Bacteria</taxon>
        <taxon>Thermotogati</taxon>
        <taxon>Deinococcota</taxon>
        <taxon>Deinococci</taxon>
        <taxon>Deinococcales</taxon>
        <taxon>Deinococcaceae</taxon>
        <taxon>Deinococcus</taxon>
    </lineage>
</organism>
<proteinExistence type="predicted"/>
<accession>A0ABW5P1V2</accession>
<sequence length="105" mass="11361">MAVRLRHAEGPQALHFIRLAQGSPGQWVTLPGGALRVIALSGKLEAQSARGWLLCLKGEAVVDLPTLDFLRLRAGEGHQLTTTWDALPTREETVVLLVPTDTVSN</sequence>
<comment type="caution">
    <text evidence="1">The sequence shown here is derived from an EMBL/GenBank/DDBJ whole genome shotgun (WGS) entry which is preliminary data.</text>
</comment>
<dbReference type="Proteomes" id="UP001597475">
    <property type="component" value="Unassembled WGS sequence"/>
</dbReference>
<evidence type="ECO:0008006" key="3">
    <source>
        <dbReference type="Google" id="ProtNLM"/>
    </source>
</evidence>